<accession>A0A812BV69</accession>
<dbReference type="AlphaFoldDB" id="A0A812BV69"/>
<protein>
    <submittedName>
        <fullName evidence="2">Uncharacterized protein</fullName>
    </submittedName>
</protein>
<gene>
    <name evidence="2" type="ORF">SPHA_22767</name>
</gene>
<dbReference type="EMBL" id="CAHIKZ030000844">
    <property type="protein sequence ID" value="CAE1241319.1"/>
    <property type="molecule type" value="Genomic_DNA"/>
</dbReference>
<name>A0A812BV69_ACAPH</name>
<keyword evidence="1" id="KW-1133">Transmembrane helix</keyword>
<feature type="transmembrane region" description="Helical" evidence="1">
    <location>
        <begin position="151"/>
        <end position="170"/>
    </location>
</feature>
<proteinExistence type="predicted"/>
<keyword evidence="1" id="KW-0812">Transmembrane</keyword>
<feature type="transmembrane region" description="Helical" evidence="1">
    <location>
        <begin position="6"/>
        <end position="25"/>
    </location>
</feature>
<reference evidence="2" key="1">
    <citation type="submission" date="2021-01" db="EMBL/GenBank/DDBJ databases">
        <authorList>
            <person name="Li R."/>
            <person name="Bekaert M."/>
        </authorList>
    </citation>
    <scope>NUCLEOTIDE SEQUENCE</scope>
    <source>
        <strain evidence="2">Farmed</strain>
    </source>
</reference>
<feature type="transmembrane region" description="Helical" evidence="1">
    <location>
        <begin position="208"/>
        <end position="231"/>
    </location>
</feature>
<keyword evidence="3" id="KW-1185">Reference proteome</keyword>
<evidence type="ECO:0000313" key="2">
    <source>
        <dbReference type="EMBL" id="CAE1241319.1"/>
    </source>
</evidence>
<keyword evidence="1" id="KW-0472">Membrane</keyword>
<sequence length="232" mass="27450">MSPFFFLSLFLSRSLFFFFLSLSLVDPNELPSSLSSHNILTVSLSSFHFFFFLSSFLLSYLFFPFRTSLSPFKNLSTYLSQINFSFFFHLLFFNKFTILSFYRHPSTCIFLHTCFSTPHILSAPLFTSYLFYTHHLFYTFFFTPEPFSATILFYTSPLLCTPFYISPLIYTRRFFLQLNHFLHPSIFTPHLFSAPLFTSHLFSTRIVFFYSSAIFCTYPFFFTPHLISVLLS</sequence>
<feature type="transmembrane region" description="Helical" evidence="1">
    <location>
        <begin position="82"/>
        <end position="102"/>
    </location>
</feature>
<evidence type="ECO:0000313" key="3">
    <source>
        <dbReference type="Proteomes" id="UP000597762"/>
    </source>
</evidence>
<comment type="caution">
    <text evidence="2">The sequence shown here is derived from an EMBL/GenBank/DDBJ whole genome shotgun (WGS) entry which is preliminary data.</text>
</comment>
<evidence type="ECO:0000256" key="1">
    <source>
        <dbReference type="SAM" id="Phobius"/>
    </source>
</evidence>
<feature type="transmembrane region" description="Helical" evidence="1">
    <location>
        <begin position="109"/>
        <end position="131"/>
    </location>
</feature>
<dbReference type="Proteomes" id="UP000597762">
    <property type="component" value="Unassembled WGS sequence"/>
</dbReference>
<feature type="transmembrane region" description="Helical" evidence="1">
    <location>
        <begin position="37"/>
        <end position="62"/>
    </location>
</feature>
<organism evidence="2 3">
    <name type="scientific">Acanthosepion pharaonis</name>
    <name type="common">Pharaoh cuttlefish</name>
    <name type="synonym">Sepia pharaonis</name>
    <dbReference type="NCBI Taxonomy" id="158019"/>
    <lineage>
        <taxon>Eukaryota</taxon>
        <taxon>Metazoa</taxon>
        <taxon>Spiralia</taxon>
        <taxon>Lophotrochozoa</taxon>
        <taxon>Mollusca</taxon>
        <taxon>Cephalopoda</taxon>
        <taxon>Coleoidea</taxon>
        <taxon>Decapodiformes</taxon>
        <taxon>Sepiida</taxon>
        <taxon>Sepiina</taxon>
        <taxon>Sepiidae</taxon>
        <taxon>Acanthosepion</taxon>
    </lineage>
</organism>